<organism evidence="4 5">
    <name type="scientific">Marinobacter adhaerens</name>
    <dbReference type="NCBI Taxonomy" id="1033846"/>
    <lineage>
        <taxon>Bacteria</taxon>
        <taxon>Pseudomonadati</taxon>
        <taxon>Pseudomonadota</taxon>
        <taxon>Gammaproteobacteria</taxon>
        <taxon>Pseudomonadales</taxon>
        <taxon>Marinobacteraceae</taxon>
        <taxon>Marinobacter</taxon>
    </lineage>
</organism>
<dbReference type="Proteomes" id="UP000683442">
    <property type="component" value="Chromosome"/>
</dbReference>
<dbReference type="InterPro" id="IPR051934">
    <property type="entry name" value="Phage_Tail_Fiber_Structural"/>
</dbReference>
<accession>A0ABX8INW2</accession>
<dbReference type="PANTHER" id="PTHR35191:SF1">
    <property type="entry name" value="PROPHAGE SIDE TAIL FIBER PROTEIN HOMOLOG STFQ-RELATED"/>
    <property type="match status" value="1"/>
</dbReference>
<gene>
    <name evidence="4" type="ORF">KQ249_07410</name>
</gene>
<feature type="region of interest" description="Disordered" evidence="1">
    <location>
        <begin position="262"/>
        <end position="291"/>
    </location>
</feature>
<proteinExistence type="predicted"/>
<dbReference type="InterPro" id="IPR022225">
    <property type="entry name" value="Phage_tail_fibre_N"/>
</dbReference>
<evidence type="ECO:0000313" key="4">
    <source>
        <dbReference type="EMBL" id="QWV14411.1"/>
    </source>
</evidence>
<feature type="compositionally biased region" description="Basic and acidic residues" evidence="1">
    <location>
        <begin position="273"/>
        <end position="282"/>
    </location>
</feature>
<sequence length="478" mass="51087">MTFKTIHTNYGLTRLSEAESTGTPINLTHMAVGDGNGNPVEPAENQTELVREIFRAEVNRVYQDPADNTRFTAELVIPASEGGFTLREVGVFDDQGGLFVVGNLPDTYKPAAAEGSFADTVVRVEFLVSNADIVSLQVDPNVAVATQSWISNNVTAGTLIPGGTTGQQLVKASNADGDVVWQDPDVQNVTVDIVDEIQTLADGQTQVDLVSTTTYGLAVYIEGVRINRGAGTDQWDPDPTIETRLTLGKAYPAGTEIYLVQNEPSGSAPAPLERSKNLEDLQSKPTARTNMDVYSKSEVNARTRQPGDIYFTAAQTPGPRGMKANGAAVSRTAYAALFAAIGTTFGEGDGFNTFNLPDLRGVAVRGWDDGRGLDSGRAFGSYQADDIKSHKHSGQTDYAGDHSHLSGAPIYRFYDGSRFPYGLGGPTRLGFQFGNFTDNAQSPNTSTAGIHRHGLDTNNTGGSETRMKNVALLACIAY</sequence>
<dbReference type="GeneID" id="78559259"/>
<evidence type="ECO:0000256" key="1">
    <source>
        <dbReference type="SAM" id="MobiDB-lite"/>
    </source>
</evidence>
<protein>
    <submittedName>
        <fullName evidence="4">Phage tail protein</fullName>
    </submittedName>
</protein>
<evidence type="ECO:0000313" key="5">
    <source>
        <dbReference type="Proteomes" id="UP000683442"/>
    </source>
</evidence>
<reference evidence="4 5" key="1">
    <citation type="submission" date="2021-06" db="EMBL/GenBank/DDBJ databases">
        <title>Microbial metabolic specificity influences pelagic lipid remineralization.</title>
        <authorList>
            <person name="Behrendt L."/>
            <person name="Hunter J.E."/>
            <person name="Alcolombri U."/>
            <person name="Smriga S."/>
            <person name="Mincer T."/>
            <person name="Lowenstein D.P."/>
            <person name="Peaudecerf F.J."/>
            <person name="Fernandez V.I."/>
            <person name="Fredricks H."/>
            <person name="Almblad H."/>
            <person name="Harrison J.J."/>
            <person name="Stocker R."/>
            <person name="Van Mooy B.A.S."/>
        </authorList>
    </citation>
    <scope>NUCLEOTIDE SEQUENCE [LARGE SCALE GENOMIC DNA]</scope>
    <source>
        <strain evidence="4 5">HP15-B</strain>
    </source>
</reference>
<dbReference type="PANTHER" id="PTHR35191">
    <property type="entry name" value="PROPHAGE SIDE TAIL FIBER PROTEIN HOMOLOG STFQ-RELATED"/>
    <property type="match status" value="1"/>
</dbReference>
<dbReference type="Pfam" id="PF07484">
    <property type="entry name" value="Collar"/>
    <property type="match status" value="1"/>
</dbReference>
<dbReference type="InterPro" id="IPR011083">
    <property type="entry name" value="Phage_tail_collar_dom"/>
</dbReference>
<feature type="domain" description="Phage tail collar" evidence="2">
    <location>
        <begin position="309"/>
        <end position="362"/>
    </location>
</feature>
<dbReference type="InterPro" id="IPR037053">
    <property type="entry name" value="Phage_tail_collar_dom_sf"/>
</dbReference>
<feature type="domain" description="Phage tail fibre protein N-terminal" evidence="3">
    <location>
        <begin position="2"/>
        <end position="147"/>
    </location>
</feature>
<dbReference type="Gene3D" id="3.90.1340.10">
    <property type="entry name" value="Phage tail collar domain"/>
    <property type="match status" value="1"/>
</dbReference>
<name>A0ABX8INW2_9GAMM</name>
<evidence type="ECO:0000259" key="2">
    <source>
        <dbReference type="Pfam" id="PF07484"/>
    </source>
</evidence>
<keyword evidence="5" id="KW-1185">Reference proteome</keyword>
<dbReference type="RefSeq" id="WP_014576174.1">
    <property type="nucleotide sequence ID" value="NZ_CP076686.1"/>
</dbReference>
<dbReference type="SUPFAM" id="SSF88874">
    <property type="entry name" value="Receptor-binding domain of short tail fibre protein gp12"/>
    <property type="match status" value="1"/>
</dbReference>
<dbReference type="EMBL" id="CP076686">
    <property type="protein sequence ID" value="QWV14411.1"/>
    <property type="molecule type" value="Genomic_DNA"/>
</dbReference>
<evidence type="ECO:0000259" key="3">
    <source>
        <dbReference type="Pfam" id="PF12571"/>
    </source>
</evidence>
<dbReference type="Pfam" id="PF12571">
    <property type="entry name" value="Phage_tail_fib"/>
    <property type="match status" value="1"/>
</dbReference>